<evidence type="ECO:0000256" key="5">
    <source>
        <dbReference type="ARBA" id="ARBA00022692"/>
    </source>
</evidence>
<dbReference type="Gramene" id="Jr04_10340_p1">
    <property type="protein sequence ID" value="cds.Jr04_10340_p1"/>
    <property type="gene ID" value="Jr04_10340"/>
</dbReference>
<keyword evidence="4" id="KW-0433">Leucine-rich repeat</keyword>
<dbReference type="Gene3D" id="3.80.10.10">
    <property type="entry name" value="Ribonuclease Inhibitor"/>
    <property type="match status" value="5"/>
</dbReference>
<gene>
    <name evidence="13" type="primary">LOC109021165</name>
</gene>
<evidence type="ECO:0000313" key="12">
    <source>
        <dbReference type="Proteomes" id="UP000235220"/>
    </source>
</evidence>
<evidence type="ECO:0000256" key="4">
    <source>
        <dbReference type="ARBA" id="ARBA00022614"/>
    </source>
</evidence>
<dbReference type="SMART" id="SM00369">
    <property type="entry name" value="LRR_TYP"/>
    <property type="match status" value="8"/>
</dbReference>
<dbReference type="InterPro" id="IPR032675">
    <property type="entry name" value="LRR_dom_sf"/>
</dbReference>
<dbReference type="Pfam" id="PF00560">
    <property type="entry name" value="LRR_1"/>
    <property type="match status" value="9"/>
</dbReference>
<keyword evidence="5" id="KW-0812">Transmembrane</keyword>
<evidence type="ECO:0000256" key="11">
    <source>
        <dbReference type="ARBA" id="ARBA00023180"/>
    </source>
</evidence>
<dbReference type="OrthoDB" id="1394818at2759"/>
<keyword evidence="6" id="KW-0732">Signal</keyword>
<organism evidence="12 13">
    <name type="scientific">Juglans regia</name>
    <name type="common">English walnut</name>
    <dbReference type="NCBI Taxonomy" id="51240"/>
    <lineage>
        <taxon>Eukaryota</taxon>
        <taxon>Viridiplantae</taxon>
        <taxon>Streptophyta</taxon>
        <taxon>Embryophyta</taxon>
        <taxon>Tracheophyta</taxon>
        <taxon>Spermatophyta</taxon>
        <taxon>Magnoliopsida</taxon>
        <taxon>eudicotyledons</taxon>
        <taxon>Gunneridae</taxon>
        <taxon>Pentapetalae</taxon>
        <taxon>rosids</taxon>
        <taxon>fabids</taxon>
        <taxon>Fagales</taxon>
        <taxon>Juglandaceae</taxon>
        <taxon>Juglans</taxon>
    </lineage>
</organism>
<keyword evidence="10" id="KW-0675">Receptor</keyword>
<keyword evidence="8" id="KW-1133">Transmembrane helix</keyword>
<dbReference type="FunFam" id="3.80.10.10:FF:000213">
    <property type="entry name" value="Tyrosine-sulfated glycopeptide receptor 1"/>
    <property type="match status" value="1"/>
</dbReference>
<evidence type="ECO:0000256" key="7">
    <source>
        <dbReference type="ARBA" id="ARBA00022737"/>
    </source>
</evidence>
<accession>A0A2I4HT12</accession>
<evidence type="ECO:0000256" key="6">
    <source>
        <dbReference type="ARBA" id="ARBA00022729"/>
    </source>
</evidence>
<dbReference type="Proteomes" id="UP000235220">
    <property type="component" value="Chromosome 4"/>
</dbReference>
<dbReference type="InterPro" id="IPR001611">
    <property type="entry name" value="Leu-rich_rpt"/>
</dbReference>
<evidence type="ECO:0000313" key="13">
    <source>
        <dbReference type="RefSeq" id="XP_018859279.1"/>
    </source>
</evidence>
<comment type="subcellular location">
    <subcellularLocation>
        <location evidence="1">Cell membrane</location>
        <topology evidence="1">Single-pass type I membrane protein</topology>
    </subcellularLocation>
</comment>
<dbReference type="GO" id="GO:0005886">
    <property type="term" value="C:plasma membrane"/>
    <property type="evidence" value="ECO:0007669"/>
    <property type="project" value="UniProtKB-SubCell"/>
</dbReference>
<evidence type="ECO:0000256" key="9">
    <source>
        <dbReference type="ARBA" id="ARBA00023136"/>
    </source>
</evidence>
<dbReference type="RefSeq" id="XP_018859279.1">
    <property type="nucleotide sequence ID" value="XM_019003734.2"/>
</dbReference>
<keyword evidence="7" id="KW-0677">Repeat</keyword>
<keyword evidence="11" id="KW-0325">Glycoprotein</keyword>
<evidence type="ECO:0000256" key="3">
    <source>
        <dbReference type="ARBA" id="ARBA00022475"/>
    </source>
</evidence>
<reference evidence="13" key="1">
    <citation type="submission" date="2025-08" db="UniProtKB">
        <authorList>
            <consortium name="RefSeq"/>
        </authorList>
    </citation>
    <scope>IDENTIFICATION</scope>
    <source>
        <tissue evidence="13">Leaves</tissue>
    </source>
</reference>
<dbReference type="InterPro" id="IPR003591">
    <property type="entry name" value="Leu-rich_rpt_typical-subtyp"/>
</dbReference>
<evidence type="ECO:0000256" key="10">
    <source>
        <dbReference type="ARBA" id="ARBA00023170"/>
    </source>
</evidence>
<dbReference type="Pfam" id="PF13855">
    <property type="entry name" value="LRR_8"/>
    <property type="match status" value="3"/>
</dbReference>
<keyword evidence="12" id="KW-1185">Reference proteome</keyword>
<protein>
    <submittedName>
        <fullName evidence="13">Receptor-like protein 6 isoform X1</fullName>
    </submittedName>
</protein>
<dbReference type="FunFam" id="3.80.10.10:FF:000041">
    <property type="entry name" value="LRR receptor-like serine/threonine-protein kinase ERECTA"/>
    <property type="match status" value="1"/>
</dbReference>
<proteinExistence type="inferred from homology"/>
<dbReference type="SUPFAM" id="SSF52058">
    <property type="entry name" value="L domain-like"/>
    <property type="match status" value="2"/>
</dbReference>
<dbReference type="InterPro" id="IPR013210">
    <property type="entry name" value="LRR_N_plant-typ"/>
</dbReference>
<keyword evidence="9" id="KW-0472">Membrane</keyword>
<dbReference type="PANTHER" id="PTHR48061">
    <property type="entry name" value="LEUCINE-RICH REPEAT RECEPTOR PROTEIN KINASE EMS1-LIKE-RELATED"/>
    <property type="match status" value="1"/>
</dbReference>
<keyword evidence="3" id="KW-1003">Cell membrane</keyword>
<dbReference type="PANTHER" id="PTHR48061:SF2">
    <property type="entry name" value="RECEPTOR LIKE PROTEIN 30-LIKE"/>
    <property type="match status" value="1"/>
</dbReference>
<comment type="similarity">
    <text evidence="2">Belongs to the RLP family.</text>
</comment>
<dbReference type="Pfam" id="PF08263">
    <property type="entry name" value="LRRNT_2"/>
    <property type="match status" value="1"/>
</dbReference>
<dbReference type="PRINTS" id="PR00019">
    <property type="entry name" value="LEURICHRPT"/>
</dbReference>
<dbReference type="KEGG" id="jre:109021165"/>
<dbReference type="FunCoup" id="A0A2I4HT12">
    <property type="interactions" value="887"/>
</dbReference>
<dbReference type="InterPro" id="IPR046956">
    <property type="entry name" value="RLP23-like"/>
</dbReference>
<dbReference type="SUPFAM" id="SSF52075">
    <property type="entry name" value="Outer arm dynein light chain 1"/>
    <property type="match status" value="1"/>
</dbReference>
<dbReference type="AlphaFoldDB" id="A0A2I4HT12"/>
<evidence type="ECO:0000256" key="1">
    <source>
        <dbReference type="ARBA" id="ARBA00004251"/>
    </source>
</evidence>
<dbReference type="SUPFAM" id="SSF52047">
    <property type="entry name" value="RNI-like"/>
    <property type="match status" value="1"/>
</dbReference>
<evidence type="ECO:0000256" key="8">
    <source>
        <dbReference type="ARBA" id="ARBA00022989"/>
    </source>
</evidence>
<sequence length="1075" mass="120819">MKILFLISCLSLISLCSLFLKVCTLEVSGQCHGDEQSSLLQLKNKLVFNDALSAKLVHWNDSANCCSWEGVTCSEGRVIGLDLSNESISGVLDNSSSLFNLHHLQKLNLAYNEFDSSQIPSQFTKLSNLTYLNLSTAGFAGQIPLEISHLKRLATLDLSILSYRSSYLLMLENPNLSTFVRNLSRLRELHLDGVNISAEGYEWCRALSSSLPHLRVLSMSKCYLSGPFDPSLQNLQSLSVIHLAHNQFFVPVPEFFADFKNLTSLSFTSSNLIGKFPEKIFQIPTLQRIELSGNSMLEGSLSEFPWNGNLRTLELGATFFSGTLPDSIGNLKMLTRVDLYSCKFNGSIPKSMATLTQLVYLDMSYNNFTGPIPSFSMAKRLTEIHLTRNDLTGKITSTQWKELRNLEILDLGYNSLEGGLPISLFSLPLLLELRLPNNRFSGQLDEFSNVSSHPLYILDLSNNNLEGPVPMFVFELRGLKVLDLSSNNFNGSMQLDSIQQLKNLSNLDLSFNNLLIEHNGINSSVSLFPQISTLKLSSNILKTFPDFLRSQSLLLELDLSHNQIHGEIPSWIWKLPSLARLNLSFNYLVSLEGPFLGCPTLNMLDLRSNHLHGQFPIFLPNIVYLDLSRNNFNSSIQKSIENLPNTTSFFSLSSNKFNGSIPVSICNATYLRVLDLSNNSFNGIIPRCLIEMSEMLGVLNLGINSLIGTISDAFPSNCHLQTLALNENQLEGELPKSLANCTKLKVLHIGNNHIEDTFPCYLKNSFSLRILVLRSNKFYGSIGCPGLNATWPDLQILDLAFNKFSGKLSKSSFTAWKTMIASDDEEQTELNHLHFDFYGFGPYYYYLDTLTIVSKNLELELVKILTILTYIDFSCNNLVGPIPEELGALKLLYGLNLSNNVFTGRIPSSLGKLSHLESLDLSRNELTGEIPLQLADGLIFLSVLNLSFNRLFGRIPLIKQFSTFPETSYEGNQGLCGLPLKEKCIEEEPLSPPPTFGETPSESRTVINWNYLSIELGYVFGFGIFIGPLMFWERWRIWYFEQVDGILSKIFPKLYLGKKIQHRPTQRNRGPRRRE</sequence>
<evidence type="ECO:0000256" key="2">
    <source>
        <dbReference type="ARBA" id="ARBA00009592"/>
    </source>
</evidence>
<dbReference type="GeneID" id="109021165"/>
<name>A0A2I4HT12_JUGRE</name>